<dbReference type="PROSITE" id="PS00065">
    <property type="entry name" value="D_2_HYDROXYACID_DH_1"/>
    <property type="match status" value="1"/>
</dbReference>
<comment type="similarity">
    <text evidence="1 5">Belongs to the D-isomer specific 2-hydroxyacid dehydrogenase family.</text>
</comment>
<keyword evidence="2" id="KW-0028">Amino-acid biosynthesis</keyword>
<dbReference type="Proteomes" id="UP000662703">
    <property type="component" value="Unassembled WGS sequence"/>
</dbReference>
<evidence type="ECO:0000259" key="6">
    <source>
        <dbReference type="Pfam" id="PF00389"/>
    </source>
</evidence>
<sequence length="328" mass="35434">MPVCLIAEPIHPVATEKLERGGVTVRAASSPRLETIADELTDVDAIIVRDALPAAAVDLAPRLAIIANHGTGTNGVDVAHAHRLGIPVAYTPTSNVRSVAEHTIMLMLAALRRVVPADEATRAADTRFRYDQPIHSVYEKTLAVIGFGHVGKLVIAMAREFGMRVRVFSPSADPDEVRAYGVEYHSTLASALDGVDVVTLHRPLRDDTRHTLNRENLALLPPSAVVINTSRGGLIDEQALAQALRDKRLFAAGLDVLDQEPMAPDSPLAGLDNVVFTPHMAGSSQEALLKTALQCADHVLNALSGRRPSALVDPDVWQRRRFPYVSTF</sequence>
<dbReference type="InterPro" id="IPR006139">
    <property type="entry name" value="D-isomer_2_OHA_DH_cat_dom"/>
</dbReference>
<protein>
    <submittedName>
        <fullName evidence="8">Phosphoglycerate dehydrogenase</fullName>
    </submittedName>
</protein>
<dbReference type="PANTHER" id="PTHR42789:SF1">
    <property type="entry name" value="D-ISOMER SPECIFIC 2-HYDROXYACID DEHYDROGENASE FAMILY PROTEIN (AFU_ORTHOLOGUE AFUA_6G10090)"/>
    <property type="match status" value="1"/>
</dbReference>
<dbReference type="InterPro" id="IPR036291">
    <property type="entry name" value="NAD(P)-bd_dom_sf"/>
</dbReference>
<dbReference type="PANTHER" id="PTHR42789">
    <property type="entry name" value="D-ISOMER SPECIFIC 2-HYDROXYACID DEHYDROGENASE FAMILY PROTEIN (AFU_ORTHOLOGUE AFUA_6G10090)"/>
    <property type="match status" value="1"/>
</dbReference>
<dbReference type="InterPro" id="IPR006140">
    <property type="entry name" value="D-isomer_DH_NAD-bd"/>
</dbReference>
<dbReference type="RefSeq" id="WP_194864873.1">
    <property type="nucleotide sequence ID" value="NZ_ARXX01000021.1"/>
</dbReference>
<keyword evidence="4" id="KW-0520">NAD</keyword>
<dbReference type="EMBL" id="ARXX01000021">
    <property type="protein sequence ID" value="MBF5056361.1"/>
    <property type="molecule type" value="Genomic_DNA"/>
</dbReference>
<evidence type="ECO:0000256" key="5">
    <source>
        <dbReference type="RuleBase" id="RU003719"/>
    </source>
</evidence>
<proteinExistence type="inferred from homology"/>
<accession>A0ABS0ASE0</accession>
<feature type="domain" description="D-isomer specific 2-hydroxyacid dehydrogenase catalytic" evidence="6">
    <location>
        <begin position="5"/>
        <end position="312"/>
    </location>
</feature>
<dbReference type="InterPro" id="IPR029752">
    <property type="entry name" value="D-isomer_DH_CS1"/>
</dbReference>
<dbReference type="SUPFAM" id="SSF51735">
    <property type="entry name" value="NAD(P)-binding Rossmann-fold domains"/>
    <property type="match status" value="1"/>
</dbReference>
<dbReference type="Pfam" id="PF02826">
    <property type="entry name" value="2-Hacid_dh_C"/>
    <property type="match status" value="1"/>
</dbReference>
<evidence type="ECO:0000256" key="3">
    <source>
        <dbReference type="ARBA" id="ARBA00023002"/>
    </source>
</evidence>
<dbReference type="Pfam" id="PF00389">
    <property type="entry name" value="2-Hacid_dh"/>
    <property type="match status" value="1"/>
</dbReference>
<evidence type="ECO:0000256" key="2">
    <source>
        <dbReference type="ARBA" id="ARBA00022605"/>
    </source>
</evidence>
<dbReference type="CDD" id="cd12173">
    <property type="entry name" value="PGDH_4"/>
    <property type="match status" value="1"/>
</dbReference>
<evidence type="ECO:0000256" key="4">
    <source>
        <dbReference type="ARBA" id="ARBA00023027"/>
    </source>
</evidence>
<dbReference type="InterPro" id="IPR029753">
    <property type="entry name" value="D-isomer_DH_CS"/>
</dbReference>
<evidence type="ECO:0000256" key="1">
    <source>
        <dbReference type="ARBA" id="ARBA00005854"/>
    </source>
</evidence>
<dbReference type="InterPro" id="IPR050857">
    <property type="entry name" value="D-2-hydroxyacid_DH"/>
</dbReference>
<keyword evidence="3 5" id="KW-0560">Oxidoreductase</keyword>
<dbReference type="PROSITE" id="PS00671">
    <property type="entry name" value="D_2_HYDROXYACID_DH_3"/>
    <property type="match status" value="1"/>
</dbReference>
<comment type="caution">
    <text evidence="8">The sequence shown here is derived from an EMBL/GenBank/DDBJ whole genome shotgun (WGS) entry which is preliminary data.</text>
</comment>
<evidence type="ECO:0000313" key="8">
    <source>
        <dbReference type="EMBL" id="MBF5056361.1"/>
    </source>
</evidence>
<dbReference type="SUPFAM" id="SSF52283">
    <property type="entry name" value="Formate/glycerate dehydrogenase catalytic domain-like"/>
    <property type="match status" value="1"/>
</dbReference>
<feature type="domain" description="D-isomer specific 2-hydroxyacid dehydrogenase NAD-binding" evidence="7">
    <location>
        <begin position="104"/>
        <end position="281"/>
    </location>
</feature>
<keyword evidence="9" id="KW-1185">Reference proteome</keyword>
<name>A0ABS0ASE0_9GAMM</name>
<gene>
    <name evidence="8" type="ORF">Y5W_01655</name>
</gene>
<evidence type="ECO:0000313" key="9">
    <source>
        <dbReference type="Proteomes" id="UP000662703"/>
    </source>
</evidence>
<dbReference type="Gene3D" id="3.40.50.720">
    <property type="entry name" value="NAD(P)-binding Rossmann-like Domain"/>
    <property type="match status" value="2"/>
</dbReference>
<evidence type="ECO:0000259" key="7">
    <source>
        <dbReference type="Pfam" id="PF02826"/>
    </source>
</evidence>
<organism evidence="8 9">
    <name type="scientific">Alloalcanivorax profundimaris</name>
    <dbReference type="NCBI Taxonomy" id="2735259"/>
    <lineage>
        <taxon>Bacteria</taxon>
        <taxon>Pseudomonadati</taxon>
        <taxon>Pseudomonadota</taxon>
        <taxon>Gammaproteobacteria</taxon>
        <taxon>Oceanospirillales</taxon>
        <taxon>Alcanivoracaceae</taxon>
        <taxon>Alloalcanivorax</taxon>
    </lineage>
</organism>
<reference evidence="8 9" key="1">
    <citation type="submission" date="2012-09" db="EMBL/GenBank/DDBJ databases">
        <title>Genome Sequence of alkane-degrading Bacterium Alcanivorax sp. 521-1.</title>
        <authorList>
            <person name="Lai Q."/>
            <person name="Shao Z."/>
        </authorList>
    </citation>
    <scope>NUCLEOTIDE SEQUENCE [LARGE SCALE GENOMIC DNA]</scope>
    <source>
        <strain evidence="8 9">521-1</strain>
    </source>
</reference>